<gene>
    <name evidence="1" type="ORF">OUZ56_012615</name>
</gene>
<organism evidence="1 2">
    <name type="scientific">Daphnia magna</name>
    <dbReference type="NCBI Taxonomy" id="35525"/>
    <lineage>
        <taxon>Eukaryota</taxon>
        <taxon>Metazoa</taxon>
        <taxon>Ecdysozoa</taxon>
        <taxon>Arthropoda</taxon>
        <taxon>Crustacea</taxon>
        <taxon>Branchiopoda</taxon>
        <taxon>Diplostraca</taxon>
        <taxon>Cladocera</taxon>
        <taxon>Anomopoda</taxon>
        <taxon>Daphniidae</taxon>
        <taxon>Daphnia</taxon>
    </lineage>
</organism>
<protein>
    <submittedName>
        <fullName evidence="1">Uncharacterized protein</fullName>
    </submittedName>
</protein>
<reference evidence="1 2" key="1">
    <citation type="journal article" date="2023" name="Nucleic Acids Res.">
        <title>The hologenome of Daphnia magna reveals possible DNA methylation and microbiome-mediated evolution of the host genome.</title>
        <authorList>
            <person name="Chaturvedi A."/>
            <person name="Li X."/>
            <person name="Dhandapani V."/>
            <person name="Marshall H."/>
            <person name="Kissane S."/>
            <person name="Cuenca-Cambronero M."/>
            <person name="Asole G."/>
            <person name="Calvet F."/>
            <person name="Ruiz-Romero M."/>
            <person name="Marangio P."/>
            <person name="Guigo R."/>
            <person name="Rago D."/>
            <person name="Mirbahai L."/>
            <person name="Eastwood N."/>
            <person name="Colbourne J.K."/>
            <person name="Zhou J."/>
            <person name="Mallon E."/>
            <person name="Orsini L."/>
        </authorList>
    </citation>
    <scope>NUCLEOTIDE SEQUENCE [LARGE SCALE GENOMIC DNA]</scope>
    <source>
        <strain evidence="1">LRV0_1</strain>
    </source>
</reference>
<evidence type="ECO:0000313" key="2">
    <source>
        <dbReference type="Proteomes" id="UP001234178"/>
    </source>
</evidence>
<name>A0ABQ9Z3K5_9CRUS</name>
<dbReference type="Proteomes" id="UP001234178">
    <property type="component" value="Unassembled WGS sequence"/>
</dbReference>
<evidence type="ECO:0000313" key="1">
    <source>
        <dbReference type="EMBL" id="KAK4007458.1"/>
    </source>
</evidence>
<keyword evidence="2" id="KW-1185">Reference proteome</keyword>
<comment type="caution">
    <text evidence="1">The sequence shown here is derived from an EMBL/GenBank/DDBJ whole genome shotgun (WGS) entry which is preliminary data.</text>
</comment>
<proteinExistence type="predicted"/>
<accession>A0ABQ9Z3K5</accession>
<sequence>MKLSREITLRVATLPSNNPQLLSFRHFDLNGDFKDDVNLFVRGLNLQQMRKSKGDCKID</sequence>
<dbReference type="EMBL" id="JAOYFB010000002">
    <property type="protein sequence ID" value="KAK4007458.1"/>
    <property type="molecule type" value="Genomic_DNA"/>
</dbReference>